<keyword evidence="2" id="KW-0732">Signal</keyword>
<evidence type="ECO:0000313" key="5">
    <source>
        <dbReference type="Proteomes" id="UP001159364"/>
    </source>
</evidence>
<reference evidence="4 5" key="1">
    <citation type="submission" date="2021-09" db="EMBL/GenBank/DDBJ databases">
        <title>Genomic insights and catalytic innovation underlie evolution of tropane alkaloids biosynthesis.</title>
        <authorList>
            <person name="Wang Y.-J."/>
            <person name="Tian T."/>
            <person name="Huang J.-P."/>
            <person name="Huang S.-X."/>
        </authorList>
    </citation>
    <scope>NUCLEOTIDE SEQUENCE [LARGE SCALE GENOMIC DNA]</scope>
    <source>
        <strain evidence="4">KIB-2018</strain>
        <tissue evidence="4">Leaf</tissue>
    </source>
</reference>
<proteinExistence type="inferred from homology"/>
<protein>
    <recommendedName>
        <fullName evidence="3">FAS1 domain-containing protein</fullName>
    </recommendedName>
</protein>
<evidence type="ECO:0000256" key="2">
    <source>
        <dbReference type="SAM" id="SignalP"/>
    </source>
</evidence>
<gene>
    <name evidence="4" type="ORF">K2173_012760</name>
</gene>
<organism evidence="4 5">
    <name type="scientific">Erythroxylum novogranatense</name>
    <dbReference type="NCBI Taxonomy" id="1862640"/>
    <lineage>
        <taxon>Eukaryota</taxon>
        <taxon>Viridiplantae</taxon>
        <taxon>Streptophyta</taxon>
        <taxon>Embryophyta</taxon>
        <taxon>Tracheophyta</taxon>
        <taxon>Spermatophyta</taxon>
        <taxon>Magnoliopsida</taxon>
        <taxon>eudicotyledons</taxon>
        <taxon>Gunneridae</taxon>
        <taxon>Pentapetalae</taxon>
        <taxon>rosids</taxon>
        <taxon>fabids</taxon>
        <taxon>Malpighiales</taxon>
        <taxon>Erythroxylaceae</taxon>
        <taxon>Erythroxylum</taxon>
    </lineage>
</organism>
<name>A0AAV8TTJ5_9ROSI</name>
<dbReference type="InterPro" id="IPR000782">
    <property type="entry name" value="FAS1_domain"/>
</dbReference>
<sequence>MASRTLTTPLLLLYFISLSSAIRDGTLLTAADILSSSGYLSMSLTLQIISKSEAPDSPSLTIFSPTDQAFSLSTGSKIPTLFANHSLVVTSEVYDNSDIISLNGVKIHGSPLYDDGSLVIFGVDHFIDPAFEVEGPAPAPGVLRGINGGCSVNGDNGGQYSFDEAIGALRSKGYSVLASFLELQLVGLMDRNLRITVLAPVDEALESSAGNFGKYSSIFRRHVVPCKILWRELVGFNDGAVLETYMEGFRIRVTRSGDILMLNEVPISCPNLYQNEWLVVHGLQGMLEETEKAIGK</sequence>
<comment type="similarity">
    <text evidence="1">Belongs to the fasciclin-like AGP family.</text>
</comment>
<comment type="caution">
    <text evidence="4">The sequence shown here is derived from an EMBL/GenBank/DDBJ whole genome shotgun (WGS) entry which is preliminary data.</text>
</comment>
<keyword evidence="5" id="KW-1185">Reference proteome</keyword>
<dbReference type="PROSITE" id="PS50213">
    <property type="entry name" value="FAS1"/>
    <property type="match status" value="1"/>
</dbReference>
<dbReference type="Proteomes" id="UP001159364">
    <property type="component" value="Linkage Group LG03"/>
</dbReference>
<dbReference type="EMBL" id="JAIWQS010000003">
    <property type="protein sequence ID" value="KAJ8770290.1"/>
    <property type="molecule type" value="Genomic_DNA"/>
</dbReference>
<dbReference type="InterPro" id="IPR036378">
    <property type="entry name" value="FAS1_dom_sf"/>
</dbReference>
<dbReference type="Gene3D" id="2.30.180.10">
    <property type="entry name" value="FAS1 domain"/>
    <property type="match status" value="1"/>
</dbReference>
<dbReference type="AlphaFoldDB" id="A0AAV8TTJ5"/>
<evidence type="ECO:0000256" key="1">
    <source>
        <dbReference type="ARBA" id="ARBA00007843"/>
    </source>
</evidence>
<dbReference type="Pfam" id="PF02469">
    <property type="entry name" value="Fasciclin"/>
    <property type="match status" value="1"/>
</dbReference>
<dbReference type="SUPFAM" id="SSF82153">
    <property type="entry name" value="FAS1 domain"/>
    <property type="match status" value="1"/>
</dbReference>
<dbReference type="PANTHER" id="PTHR33985">
    <property type="entry name" value="OS02G0491300 PROTEIN-RELATED"/>
    <property type="match status" value="1"/>
</dbReference>
<accession>A0AAV8TTJ5</accession>
<feature type="domain" description="FAS1" evidence="3">
    <location>
        <begin position="161"/>
        <end position="287"/>
    </location>
</feature>
<feature type="chain" id="PRO_5043709502" description="FAS1 domain-containing protein" evidence="2">
    <location>
        <begin position="22"/>
        <end position="296"/>
    </location>
</feature>
<dbReference type="PANTHER" id="PTHR33985:SF17">
    <property type="entry name" value="FASCICLIN-LIKE ARABINOGALACTAN PROTEIN 20"/>
    <property type="match status" value="1"/>
</dbReference>
<feature type="signal peptide" evidence="2">
    <location>
        <begin position="1"/>
        <end position="21"/>
    </location>
</feature>
<evidence type="ECO:0000313" key="4">
    <source>
        <dbReference type="EMBL" id="KAJ8770290.1"/>
    </source>
</evidence>
<dbReference type="InterPro" id="IPR052806">
    <property type="entry name" value="Fasciclin-like_AGP"/>
</dbReference>
<dbReference type="SMART" id="SM00554">
    <property type="entry name" value="FAS1"/>
    <property type="match status" value="1"/>
</dbReference>
<evidence type="ECO:0000259" key="3">
    <source>
        <dbReference type="PROSITE" id="PS50213"/>
    </source>
</evidence>